<evidence type="ECO:0000313" key="2">
    <source>
        <dbReference type="Proteomes" id="UP001501411"/>
    </source>
</evidence>
<evidence type="ECO:0000313" key="1">
    <source>
        <dbReference type="EMBL" id="GAA4786883.1"/>
    </source>
</evidence>
<dbReference type="Proteomes" id="UP001501411">
    <property type="component" value="Unassembled WGS sequence"/>
</dbReference>
<organism evidence="1 2">
    <name type="scientific">Olivibacter ginsenosidimutans</name>
    <dbReference type="NCBI Taxonomy" id="1176537"/>
    <lineage>
        <taxon>Bacteria</taxon>
        <taxon>Pseudomonadati</taxon>
        <taxon>Bacteroidota</taxon>
        <taxon>Sphingobacteriia</taxon>
        <taxon>Sphingobacteriales</taxon>
        <taxon>Sphingobacteriaceae</taxon>
        <taxon>Olivibacter</taxon>
    </lineage>
</organism>
<dbReference type="Gene3D" id="1.20.120.450">
    <property type="entry name" value="dinb family like domain"/>
    <property type="match status" value="1"/>
</dbReference>
<proteinExistence type="predicted"/>
<reference evidence="2" key="1">
    <citation type="journal article" date="2019" name="Int. J. Syst. Evol. Microbiol.">
        <title>The Global Catalogue of Microorganisms (GCM) 10K type strain sequencing project: providing services to taxonomists for standard genome sequencing and annotation.</title>
        <authorList>
            <consortium name="The Broad Institute Genomics Platform"/>
            <consortium name="The Broad Institute Genome Sequencing Center for Infectious Disease"/>
            <person name="Wu L."/>
            <person name="Ma J."/>
        </authorList>
    </citation>
    <scope>NUCLEOTIDE SEQUENCE [LARGE SCALE GENOMIC DNA]</scope>
    <source>
        <strain evidence="2">JCM 18200</strain>
    </source>
</reference>
<dbReference type="EMBL" id="BAABIQ010000007">
    <property type="protein sequence ID" value="GAA4786883.1"/>
    <property type="molecule type" value="Genomic_DNA"/>
</dbReference>
<keyword evidence="2" id="KW-1185">Reference proteome</keyword>
<protein>
    <submittedName>
        <fullName evidence="1">DUF1572 domain-containing protein</fullName>
    </submittedName>
</protein>
<accession>A0ABP9AYP9</accession>
<dbReference type="Pfam" id="PF07609">
    <property type="entry name" value="DUF1572"/>
    <property type="match status" value="1"/>
</dbReference>
<sequence length="183" mass="21543">MNTYLESLIKQFNYYKMLGEKAMDQVPEEKLSWQYNENSNSIAIIVNHLVGNMLSRFTDFLTADGEKPWRNRDTEFEESLSGRTELMAHWHKGWQCLLTTVEQLTADQLQAIVYIRNDGHTVIEALNRQLAHYAYHIGQIVYIAKMVRDNDWQSLSIPRHKSSNYNTRKFAQEKGKRHFTDDL</sequence>
<dbReference type="SUPFAM" id="SSF109854">
    <property type="entry name" value="DinB/YfiT-like putative metalloenzymes"/>
    <property type="match status" value="1"/>
</dbReference>
<gene>
    <name evidence="1" type="ORF">GCM10023231_13750</name>
</gene>
<name>A0ABP9AYP9_9SPHI</name>
<dbReference type="InterPro" id="IPR011466">
    <property type="entry name" value="DUF1572"/>
</dbReference>
<comment type="caution">
    <text evidence="1">The sequence shown here is derived from an EMBL/GenBank/DDBJ whole genome shotgun (WGS) entry which is preliminary data.</text>
</comment>
<dbReference type="InterPro" id="IPR034660">
    <property type="entry name" value="DinB/YfiT-like"/>
</dbReference>